<organism evidence="3 4">
    <name type="scientific">Megaselia scalaris</name>
    <name type="common">Humpbacked fly</name>
    <name type="synonym">Phora scalaris</name>
    <dbReference type="NCBI Taxonomy" id="36166"/>
    <lineage>
        <taxon>Eukaryota</taxon>
        <taxon>Metazoa</taxon>
        <taxon>Ecdysozoa</taxon>
        <taxon>Arthropoda</taxon>
        <taxon>Hexapoda</taxon>
        <taxon>Insecta</taxon>
        <taxon>Pterygota</taxon>
        <taxon>Neoptera</taxon>
        <taxon>Endopterygota</taxon>
        <taxon>Diptera</taxon>
        <taxon>Brachycera</taxon>
        <taxon>Muscomorpha</taxon>
        <taxon>Platypezoidea</taxon>
        <taxon>Phoridae</taxon>
        <taxon>Megaseliini</taxon>
        <taxon>Megaselia</taxon>
    </lineage>
</organism>
<name>T1GQY1_MEGSC</name>
<dbReference type="Proteomes" id="UP000015102">
    <property type="component" value="Unassembled WGS sequence"/>
</dbReference>
<dbReference type="AlphaFoldDB" id="T1GQY1"/>
<evidence type="ECO:0000313" key="4">
    <source>
        <dbReference type="Proteomes" id="UP000015102"/>
    </source>
</evidence>
<accession>T1GQY1</accession>
<dbReference type="GO" id="GO:0008253">
    <property type="term" value="F:5'-nucleotidase activity"/>
    <property type="evidence" value="ECO:0007669"/>
    <property type="project" value="UniProtKB-EC"/>
</dbReference>
<dbReference type="EMBL" id="CAQQ02180857">
    <property type="status" value="NOT_ANNOTATED_CDS"/>
    <property type="molecule type" value="Genomic_DNA"/>
</dbReference>
<reference evidence="3" key="2">
    <citation type="submission" date="2015-06" db="UniProtKB">
        <authorList>
            <consortium name="EnsemblMetazoa"/>
        </authorList>
    </citation>
    <scope>IDENTIFICATION</scope>
</reference>
<dbReference type="PANTHER" id="PTHR11575">
    <property type="entry name" value="5'-NUCLEOTIDASE-RELATED"/>
    <property type="match status" value="1"/>
</dbReference>
<protein>
    <recommendedName>
        <fullName evidence="2">5'-nucleotidase</fullName>
        <ecNumber evidence="2">3.1.3.5</ecNumber>
    </recommendedName>
</protein>
<comment type="catalytic activity">
    <reaction evidence="1">
        <text>a ribonucleoside 5'-phosphate + H2O = a ribonucleoside + phosphate</text>
        <dbReference type="Rhea" id="RHEA:12484"/>
        <dbReference type="ChEBI" id="CHEBI:15377"/>
        <dbReference type="ChEBI" id="CHEBI:18254"/>
        <dbReference type="ChEBI" id="CHEBI:43474"/>
        <dbReference type="ChEBI" id="CHEBI:58043"/>
        <dbReference type="EC" id="3.1.3.5"/>
    </reaction>
</comment>
<dbReference type="HOGENOM" id="CLU_2485928_0_0_1"/>
<dbReference type="InterPro" id="IPR029052">
    <property type="entry name" value="Metallo-depent_PP-like"/>
</dbReference>
<sequence length="87" mass="9978">MCLGNHEFIDGEKGLHEFLEDVNFPVVSANTKFEWWTPLRNISWLTPSRIVEINGTKMGIIGVVTPQTRFLSLIKMVNFQDEVEAIK</sequence>
<proteinExistence type="predicted"/>
<reference evidence="4" key="1">
    <citation type="submission" date="2013-02" db="EMBL/GenBank/DDBJ databases">
        <authorList>
            <person name="Hughes D."/>
        </authorList>
    </citation>
    <scope>NUCLEOTIDE SEQUENCE</scope>
    <source>
        <strain>Durham</strain>
        <strain evidence="4">NC isolate 2 -- Noor lab</strain>
    </source>
</reference>
<dbReference type="EC" id="3.1.3.5" evidence="2"/>
<dbReference type="PANTHER" id="PTHR11575:SF24">
    <property type="entry name" value="5'-NUCLEOTIDASE"/>
    <property type="match status" value="1"/>
</dbReference>
<evidence type="ECO:0000313" key="3">
    <source>
        <dbReference type="EnsemblMetazoa" id="MESCA006047-PA"/>
    </source>
</evidence>
<dbReference type="Gene3D" id="3.60.21.10">
    <property type="match status" value="1"/>
</dbReference>
<evidence type="ECO:0000256" key="1">
    <source>
        <dbReference type="ARBA" id="ARBA00000815"/>
    </source>
</evidence>
<dbReference type="EnsemblMetazoa" id="MESCA006047-RA">
    <property type="protein sequence ID" value="MESCA006047-PA"/>
    <property type="gene ID" value="MESCA006047"/>
</dbReference>
<dbReference type="SUPFAM" id="SSF56300">
    <property type="entry name" value="Metallo-dependent phosphatases"/>
    <property type="match status" value="1"/>
</dbReference>
<dbReference type="STRING" id="36166.T1GQY1"/>
<keyword evidence="4" id="KW-1185">Reference proteome</keyword>
<evidence type="ECO:0000256" key="2">
    <source>
        <dbReference type="ARBA" id="ARBA00012643"/>
    </source>
</evidence>
<dbReference type="InterPro" id="IPR006179">
    <property type="entry name" value="5_nucleotidase/apyrase"/>
</dbReference>
<dbReference type="GO" id="GO:0005886">
    <property type="term" value="C:plasma membrane"/>
    <property type="evidence" value="ECO:0007669"/>
    <property type="project" value="TreeGrafter"/>
</dbReference>
<dbReference type="GO" id="GO:0006196">
    <property type="term" value="P:AMP catabolic process"/>
    <property type="evidence" value="ECO:0007669"/>
    <property type="project" value="TreeGrafter"/>
</dbReference>